<dbReference type="AlphaFoldDB" id="A0A8T8E1H5"/>
<reference evidence="2 3" key="1">
    <citation type="submission" date="2021-01" db="EMBL/GenBank/DDBJ databases">
        <title>Genome Sequence and Methylation Pattern of Haloterrigena salifodinae BOL5-1, An Extremely Halophilic Archaeon from a Bolivian Salt Mine.</title>
        <authorList>
            <person name="DasSarma P."/>
            <person name="Anton B.P."/>
            <person name="DasSarma S.L."/>
            <person name="von Ehrenheim H.A.L."/>
            <person name="Martinez F.L."/>
            <person name="Guzman D."/>
            <person name="Roberts R.J."/>
            <person name="DasSarma S."/>
        </authorList>
    </citation>
    <scope>NUCLEOTIDE SEQUENCE [LARGE SCALE GENOMIC DNA]</scope>
    <source>
        <strain evidence="2 3">BOL5-1</strain>
    </source>
</reference>
<dbReference type="EMBL" id="CP069188">
    <property type="protein sequence ID" value="QRV15609.1"/>
    <property type="molecule type" value="Genomic_DNA"/>
</dbReference>
<evidence type="ECO:0000313" key="3">
    <source>
        <dbReference type="Proteomes" id="UP000637819"/>
    </source>
</evidence>
<dbReference type="PROSITE" id="PS51257">
    <property type="entry name" value="PROKAR_LIPOPROTEIN"/>
    <property type="match status" value="1"/>
</dbReference>
<sequence>MNRRSLLAGVAASGAAIAGCASIEATVFQESTTPEVPSNPDDPIARATIGSPSDDDSPHRVRLWNRTDDQRSIGLEIDSETATFDGSYDLESDAHVIVTIRNRDEYAVVVSVDDATVAETTLEPSSFDEPCPATELFVLEDGEFESTFEPESDHC</sequence>
<dbReference type="Proteomes" id="UP000637819">
    <property type="component" value="Chromosome"/>
</dbReference>
<feature type="region of interest" description="Disordered" evidence="1">
    <location>
        <begin position="31"/>
        <end position="61"/>
    </location>
</feature>
<name>A0A8T8E1H5_9EURY</name>
<organism evidence="2 3">
    <name type="scientific">Haloterrigena salifodinae</name>
    <dbReference type="NCBI Taxonomy" id="2675099"/>
    <lineage>
        <taxon>Archaea</taxon>
        <taxon>Methanobacteriati</taxon>
        <taxon>Methanobacteriota</taxon>
        <taxon>Stenosarchaea group</taxon>
        <taxon>Halobacteria</taxon>
        <taxon>Halobacteriales</taxon>
        <taxon>Natrialbaceae</taxon>
        <taxon>Haloterrigena</taxon>
    </lineage>
</organism>
<proteinExistence type="predicted"/>
<dbReference type="GeneID" id="62873760"/>
<dbReference type="RefSeq" id="WP_204748086.1">
    <property type="nucleotide sequence ID" value="NZ_CP069188.1"/>
</dbReference>
<dbReference type="OrthoDB" id="185657at2157"/>
<gene>
    <name evidence="2" type="ORF">JMJ58_01510</name>
</gene>
<evidence type="ECO:0000313" key="2">
    <source>
        <dbReference type="EMBL" id="QRV15609.1"/>
    </source>
</evidence>
<accession>A0A8T8E1H5</accession>
<evidence type="ECO:0000256" key="1">
    <source>
        <dbReference type="SAM" id="MobiDB-lite"/>
    </source>
</evidence>
<dbReference type="KEGG" id="hsal:JMJ58_01510"/>
<keyword evidence="3" id="KW-1185">Reference proteome</keyword>
<protein>
    <submittedName>
        <fullName evidence="2">Uncharacterized protein</fullName>
    </submittedName>
</protein>